<feature type="non-terminal residue" evidence="2">
    <location>
        <position position="624"/>
    </location>
</feature>
<feature type="compositionally biased region" description="Basic residues" evidence="1">
    <location>
        <begin position="1"/>
        <end position="20"/>
    </location>
</feature>
<feature type="compositionally biased region" description="Low complexity" evidence="1">
    <location>
        <begin position="548"/>
        <end position="557"/>
    </location>
</feature>
<feature type="compositionally biased region" description="Basic and acidic residues" evidence="1">
    <location>
        <begin position="171"/>
        <end position="181"/>
    </location>
</feature>
<feature type="non-terminal residue" evidence="2">
    <location>
        <position position="1"/>
    </location>
</feature>
<reference evidence="2" key="1">
    <citation type="submission" date="2020-02" db="EMBL/GenBank/DDBJ databases">
        <authorList>
            <person name="Meier V. D."/>
        </authorList>
    </citation>
    <scope>NUCLEOTIDE SEQUENCE</scope>
    <source>
        <strain evidence="2">AVDCRST_MAG79</strain>
    </source>
</reference>
<evidence type="ECO:0000313" key="2">
    <source>
        <dbReference type="EMBL" id="CAA9546163.1"/>
    </source>
</evidence>
<feature type="compositionally biased region" description="Basic and acidic residues" evidence="1">
    <location>
        <begin position="71"/>
        <end position="95"/>
    </location>
</feature>
<feature type="compositionally biased region" description="Basic residues" evidence="1">
    <location>
        <begin position="182"/>
        <end position="211"/>
    </location>
</feature>
<feature type="region of interest" description="Disordered" evidence="1">
    <location>
        <begin position="577"/>
        <end position="624"/>
    </location>
</feature>
<feature type="compositionally biased region" description="Basic and acidic residues" evidence="1">
    <location>
        <begin position="118"/>
        <end position="163"/>
    </location>
</feature>
<proteinExistence type="predicted"/>
<feature type="compositionally biased region" description="Basic and acidic residues" evidence="1">
    <location>
        <begin position="29"/>
        <end position="39"/>
    </location>
</feature>
<protein>
    <submittedName>
        <fullName evidence="2">Uncharacterized protein</fullName>
    </submittedName>
</protein>
<feature type="compositionally biased region" description="Basic and acidic residues" evidence="1">
    <location>
        <begin position="455"/>
        <end position="466"/>
    </location>
</feature>
<feature type="region of interest" description="Disordered" evidence="1">
    <location>
        <begin position="315"/>
        <end position="334"/>
    </location>
</feature>
<feature type="region of interest" description="Disordered" evidence="1">
    <location>
        <begin position="264"/>
        <end position="283"/>
    </location>
</feature>
<organism evidence="2">
    <name type="scientific">uncultured Thermoleophilia bacterium</name>
    <dbReference type="NCBI Taxonomy" id="1497501"/>
    <lineage>
        <taxon>Bacteria</taxon>
        <taxon>Bacillati</taxon>
        <taxon>Actinomycetota</taxon>
        <taxon>Thermoleophilia</taxon>
        <taxon>environmental samples</taxon>
    </lineage>
</organism>
<feature type="compositionally biased region" description="Basic and acidic residues" evidence="1">
    <location>
        <begin position="525"/>
        <end position="540"/>
    </location>
</feature>
<feature type="compositionally biased region" description="Basic and acidic residues" evidence="1">
    <location>
        <begin position="577"/>
        <end position="604"/>
    </location>
</feature>
<feature type="compositionally biased region" description="Basic residues" evidence="1">
    <location>
        <begin position="500"/>
        <end position="511"/>
    </location>
</feature>
<feature type="region of interest" description="Disordered" evidence="1">
    <location>
        <begin position="1"/>
        <end position="245"/>
    </location>
</feature>
<feature type="compositionally biased region" description="Basic residues" evidence="1">
    <location>
        <begin position="480"/>
        <end position="492"/>
    </location>
</feature>
<feature type="compositionally biased region" description="Basic residues" evidence="1">
    <location>
        <begin position="40"/>
        <end position="56"/>
    </location>
</feature>
<name>A0A6J4UBU5_9ACTN</name>
<evidence type="ECO:0000256" key="1">
    <source>
        <dbReference type="SAM" id="MobiDB-lite"/>
    </source>
</evidence>
<feature type="region of interest" description="Disordered" evidence="1">
    <location>
        <begin position="381"/>
        <end position="563"/>
    </location>
</feature>
<feature type="compositionally biased region" description="Low complexity" evidence="1">
    <location>
        <begin position="384"/>
        <end position="397"/>
    </location>
</feature>
<accession>A0A6J4UBU5</accession>
<dbReference type="EMBL" id="CADCWC010000348">
    <property type="protein sequence ID" value="CAA9546163.1"/>
    <property type="molecule type" value="Genomic_DNA"/>
</dbReference>
<dbReference type="AlphaFoldDB" id="A0A6J4UBU5"/>
<sequence length="624" mass="69106">DARPAAPRRARARAARRRARGGGVAPRDPQGRHVAAADRARHRHRAPGRPHGRRGALRGAGERARRRPREPRRPTPDRSDGGRARHRHEPHDARCTARGRPRRRRRLPPADGPGRRGGRPDLRPDRPDRPADDRRPDPRGREPPRHRDRPAAGHRPERRDRGGDPGAGLDAAHDAPGADRPGRRRGQRLRHGRRRPRRRRAPRPGRRLRGRHPVEGLRRGGPRRHRGPDRRLDVRGRDRRPQVRVPLDRRGALADVRHLVQLDVGRPCPPDRQPGRRRRHEQLRGAAAWRAVGRRWPRPRAVHTGRVVCARRGAARAGPAPGGPADDPAAAAPDAGGAARLLRLGRRQQRAGLLGSVHLDLPPHRPLDRARPRGAEVLEGDRPAAAAGRHAAAHRGALLPDDRRGPAGRTRRHGVRPAARPPPAATPARRGAPAPRRRPPRPTSAARLRRPVARRPHDDGLVDARRPLVQPGHGRDHPRGQRARLGRVRPGRGRGPARAGGRRGARPHGHAPRLEELRLRRHGREHPAPGRRLDGGDPRLRGGHRARAAAVPAQGQGPDRDGARVRLCAGRDAVRARRIDGGPERELHGAALHHLDGAPDDGGRPHQHLVRRPHPQEDRELQGM</sequence>
<feature type="compositionally biased region" description="Basic residues" evidence="1">
    <location>
        <begin position="97"/>
        <end position="107"/>
    </location>
</feature>
<feature type="compositionally biased region" description="Basic and acidic residues" evidence="1">
    <location>
        <begin position="229"/>
        <end position="245"/>
    </location>
</feature>
<gene>
    <name evidence="2" type="ORF">AVDCRST_MAG79-2319</name>
</gene>
<feature type="compositionally biased region" description="Basic and acidic residues" evidence="1">
    <location>
        <begin position="614"/>
        <end position="624"/>
    </location>
</feature>